<reference evidence="3 4" key="1">
    <citation type="submission" date="2023-01" db="EMBL/GenBank/DDBJ databases">
        <title>Analysis of 21 Apiospora genomes using comparative genomics revels a genus with tremendous synthesis potential of carbohydrate active enzymes and secondary metabolites.</title>
        <authorList>
            <person name="Sorensen T."/>
        </authorList>
    </citation>
    <scope>NUCLEOTIDE SEQUENCE [LARGE SCALE GENOMIC DNA]</scope>
    <source>
        <strain evidence="3 4">CBS 83171</strain>
    </source>
</reference>
<comment type="caution">
    <text evidence="3">The sequence shown here is derived from an EMBL/GenBank/DDBJ whole genome shotgun (WGS) entry which is preliminary data.</text>
</comment>
<organism evidence="3 4">
    <name type="scientific">Apiospora saccharicola</name>
    <dbReference type="NCBI Taxonomy" id="335842"/>
    <lineage>
        <taxon>Eukaryota</taxon>
        <taxon>Fungi</taxon>
        <taxon>Dikarya</taxon>
        <taxon>Ascomycota</taxon>
        <taxon>Pezizomycotina</taxon>
        <taxon>Sordariomycetes</taxon>
        <taxon>Xylariomycetidae</taxon>
        <taxon>Amphisphaeriales</taxon>
        <taxon>Apiosporaceae</taxon>
        <taxon>Apiospora</taxon>
    </lineage>
</organism>
<feature type="compositionally biased region" description="Basic and acidic residues" evidence="1">
    <location>
        <begin position="91"/>
        <end position="100"/>
    </location>
</feature>
<keyword evidence="2" id="KW-0732">Signal</keyword>
<evidence type="ECO:0000256" key="1">
    <source>
        <dbReference type="SAM" id="MobiDB-lite"/>
    </source>
</evidence>
<feature type="region of interest" description="Disordered" evidence="1">
    <location>
        <begin position="27"/>
        <end position="61"/>
    </location>
</feature>
<evidence type="ECO:0000313" key="4">
    <source>
        <dbReference type="Proteomes" id="UP001446871"/>
    </source>
</evidence>
<gene>
    <name evidence="3" type="ORF">PG996_011448</name>
</gene>
<accession>A0ABR1UF34</accession>
<sequence>MKQFLKTIFLVSILATRATAMPLALSSNSPAVVPRGSDADDAYHTITPHDNEKRGDDADDAYHTITPHEMEKRGDDADDAYHTITPHEMEKQNLQKQDARHYRHQHPHRQPSRPGCRGPRSRPRPRRPPDTKRKSRTSCVDVEPTIHFRDSYTVYGSDYHDDMVGKWGEHLRNQLKGCGATSDWHFEYDQTDAFQKHWDWKSWWNLPIGQHDCVQKAINAVGGDNVDCIIVKSNGL</sequence>
<evidence type="ECO:0000313" key="3">
    <source>
        <dbReference type="EMBL" id="KAK8057511.1"/>
    </source>
</evidence>
<feature type="compositionally biased region" description="Basic and acidic residues" evidence="1">
    <location>
        <begin position="37"/>
        <end position="61"/>
    </location>
</feature>
<feature type="compositionally biased region" description="Basic residues" evidence="1">
    <location>
        <begin position="101"/>
        <end position="111"/>
    </location>
</feature>
<feature type="chain" id="PRO_5046539402" evidence="2">
    <location>
        <begin position="21"/>
        <end position="236"/>
    </location>
</feature>
<feature type="signal peptide" evidence="2">
    <location>
        <begin position="1"/>
        <end position="20"/>
    </location>
</feature>
<name>A0ABR1UF34_9PEZI</name>
<keyword evidence="4" id="KW-1185">Reference proteome</keyword>
<evidence type="ECO:0000256" key="2">
    <source>
        <dbReference type="SAM" id="SignalP"/>
    </source>
</evidence>
<feature type="region of interest" description="Disordered" evidence="1">
    <location>
        <begin position="91"/>
        <end position="138"/>
    </location>
</feature>
<dbReference type="Proteomes" id="UP001446871">
    <property type="component" value="Unassembled WGS sequence"/>
</dbReference>
<dbReference type="EMBL" id="JAQQWM010000007">
    <property type="protein sequence ID" value="KAK8057511.1"/>
    <property type="molecule type" value="Genomic_DNA"/>
</dbReference>
<protein>
    <submittedName>
        <fullName evidence="3">Uncharacterized protein</fullName>
    </submittedName>
</protein>
<proteinExistence type="predicted"/>